<dbReference type="SUPFAM" id="SSF52374">
    <property type="entry name" value="Nucleotidylyl transferase"/>
    <property type="match status" value="1"/>
</dbReference>
<comment type="catalytic activity">
    <reaction evidence="9">
        <text>tRNA(Tyr) + L-tyrosine + ATP = L-tyrosyl-tRNA(Tyr) + AMP + diphosphate + H(+)</text>
        <dbReference type="Rhea" id="RHEA:10220"/>
        <dbReference type="Rhea" id="RHEA-COMP:9706"/>
        <dbReference type="Rhea" id="RHEA-COMP:9707"/>
        <dbReference type="ChEBI" id="CHEBI:15378"/>
        <dbReference type="ChEBI" id="CHEBI:30616"/>
        <dbReference type="ChEBI" id="CHEBI:33019"/>
        <dbReference type="ChEBI" id="CHEBI:58315"/>
        <dbReference type="ChEBI" id="CHEBI:78442"/>
        <dbReference type="ChEBI" id="CHEBI:78536"/>
        <dbReference type="ChEBI" id="CHEBI:456215"/>
        <dbReference type="EC" id="6.1.1.1"/>
    </reaction>
</comment>
<dbReference type="Proteomes" id="UP000823674">
    <property type="component" value="Chromosome A09"/>
</dbReference>
<keyword evidence="12" id="KW-1185">Reference proteome</keyword>
<gene>
    <name evidence="11" type="primary">A09g518320.1_BraROA</name>
    <name evidence="11" type="ORF">IGI04_038401</name>
</gene>
<keyword evidence="5" id="KW-0067">ATP-binding</keyword>
<evidence type="ECO:0000256" key="2">
    <source>
        <dbReference type="ARBA" id="ARBA00013160"/>
    </source>
</evidence>
<accession>A0ABQ7LNZ9</accession>
<evidence type="ECO:0000256" key="9">
    <source>
        <dbReference type="ARBA" id="ARBA00048248"/>
    </source>
</evidence>
<dbReference type="PANTHER" id="PTHR46264:SF4">
    <property type="entry name" value="TYROSINE--TRNA LIGASE, CYTOPLASMIC"/>
    <property type="match status" value="1"/>
</dbReference>
<dbReference type="Pfam" id="PF03096">
    <property type="entry name" value="Ndr"/>
    <property type="match status" value="1"/>
</dbReference>
<evidence type="ECO:0000256" key="7">
    <source>
        <dbReference type="ARBA" id="ARBA00023146"/>
    </source>
</evidence>
<dbReference type="EC" id="6.1.1.1" evidence="2"/>
<dbReference type="NCBIfam" id="NF006330">
    <property type="entry name" value="PRK08560.1"/>
    <property type="match status" value="1"/>
</dbReference>
<evidence type="ECO:0000256" key="10">
    <source>
        <dbReference type="SAM" id="MobiDB-lite"/>
    </source>
</evidence>
<keyword evidence="3" id="KW-0436">Ligase</keyword>
<evidence type="ECO:0000256" key="4">
    <source>
        <dbReference type="ARBA" id="ARBA00022741"/>
    </source>
</evidence>
<name>A0ABQ7LNZ9_BRACM</name>
<organism evidence="11 12">
    <name type="scientific">Brassica rapa subsp. trilocularis</name>
    <dbReference type="NCBI Taxonomy" id="1813537"/>
    <lineage>
        <taxon>Eukaryota</taxon>
        <taxon>Viridiplantae</taxon>
        <taxon>Streptophyta</taxon>
        <taxon>Embryophyta</taxon>
        <taxon>Tracheophyta</taxon>
        <taxon>Spermatophyta</taxon>
        <taxon>Magnoliopsida</taxon>
        <taxon>eudicotyledons</taxon>
        <taxon>Gunneridae</taxon>
        <taxon>Pentapetalae</taxon>
        <taxon>rosids</taxon>
        <taxon>malvids</taxon>
        <taxon>Brassicales</taxon>
        <taxon>Brassicaceae</taxon>
        <taxon>Brassiceae</taxon>
        <taxon>Brassica</taxon>
    </lineage>
</organism>
<keyword evidence="6" id="KW-0648">Protein biosynthesis</keyword>
<dbReference type="Gene3D" id="3.40.50.1820">
    <property type="entry name" value="alpha/beta hydrolase"/>
    <property type="match status" value="1"/>
</dbReference>
<dbReference type="Pfam" id="PF00579">
    <property type="entry name" value="tRNA-synt_1b"/>
    <property type="match status" value="1"/>
</dbReference>
<keyword evidence="7" id="KW-0030">Aminoacyl-tRNA synthetase</keyword>
<comment type="caution">
    <text evidence="11">The sequence shown here is derived from an EMBL/GenBank/DDBJ whole genome shotgun (WGS) entry which is preliminary data.</text>
</comment>
<evidence type="ECO:0000256" key="8">
    <source>
        <dbReference type="ARBA" id="ARBA00033323"/>
    </source>
</evidence>
<evidence type="ECO:0000256" key="3">
    <source>
        <dbReference type="ARBA" id="ARBA00022598"/>
    </source>
</evidence>
<dbReference type="Gene3D" id="3.40.50.620">
    <property type="entry name" value="HUPs"/>
    <property type="match status" value="2"/>
</dbReference>
<dbReference type="InterPro" id="IPR029058">
    <property type="entry name" value="AB_hydrolase_fold"/>
</dbReference>
<protein>
    <recommendedName>
        <fullName evidence="2">tyrosine--tRNA ligase</fullName>
        <ecNumber evidence="2">6.1.1.1</ecNumber>
    </recommendedName>
    <alternativeName>
        <fullName evidence="8">Tyrosyl-tRNA synthetase</fullName>
    </alternativeName>
</protein>
<evidence type="ECO:0000313" key="12">
    <source>
        <dbReference type="Proteomes" id="UP000823674"/>
    </source>
</evidence>
<dbReference type="InterPro" id="IPR050489">
    <property type="entry name" value="Tyr-tRNA_synthase"/>
</dbReference>
<evidence type="ECO:0000256" key="1">
    <source>
        <dbReference type="ARBA" id="ARBA00005598"/>
    </source>
</evidence>
<proteinExistence type="inferred from homology"/>
<dbReference type="SUPFAM" id="SSF53474">
    <property type="entry name" value="alpha/beta-Hydrolases"/>
    <property type="match status" value="1"/>
</dbReference>
<comment type="similarity">
    <text evidence="1">Belongs to the NDRG family.</text>
</comment>
<sequence>MAGLNDDVSVDIEEIYNGGKEHHVKTCHGLVSVVVYGDQEKPALITYPDVALNYLSCFQGLFLCPEAVSLLLHNFCIYHISPPGHEFGAAPVCSTDPSPSVEDLADQILEVLNFFRLESVMCMGITAGAYILSLFAIKHKDRVLGLILISPLCKAPSWSEWFYYKVVSNLLYYYGMSGLLKDRFLQRYFSKEARGSSEVPERDVVHECRRLLGERHGVSLRRFLEAINRRHDITDGMSEEVKKKYNIVRSIGEECIQEDELMNLLAKKPTPICYDGFEPSGRMHIAQGVMKVTNVNKLTSAGCQVKIWIADWFAQLNNKLGGDLERIKVVGEYFKEIWQAGGMNTDKVAFLWASDEINGRGGKYWPLVMDIARRNNLRRILRCGQIMGRTETEVLSAAQILYPCMQCADIFLLEANICQLGMDQRKVNMLAREYCDDIKRKNKPIILSHHMLPGLQQGQEKMSKSNPSSAIFMEDEEADVNEKISKAYCPPRTAEGNPCLEYVKYLVLPRFNEFKVEIDGGNKTFKRFEDITAAYKSGELAPEDLKKALVKALNIMLQHLSSEEENKAENTSDDTYMTDGEATGINVLAQPENFSTNLDETEEATQIGEVGNASNISEDNATLGVLGEKEESKEQQDHLSSALSSEEENAESLQTEDPNIWWFRRTGAQVLCLRK</sequence>
<dbReference type="EMBL" id="JADBGQ010000008">
    <property type="protein sequence ID" value="KAG5386931.1"/>
    <property type="molecule type" value="Genomic_DNA"/>
</dbReference>
<dbReference type="InterPro" id="IPR002305">
    <property type="entry name" value="aa-tRNA-synth_Ic"/>
</dbReference>
<keyword evidence="4" id="KW-0547">Nucleotide-binding</keyword>
<evidence type="ECO:0000256" key="6">
    <source>
        <dbReference type="ARBA" id="ARBA00022917"/>
    </source>
</evidence>
<feature type="compositionally biased region" description="Basic and acidic residues" evidence="10">
    <location>
        <begin position="628"/>
        <end position="637"/>
    </location>
</feature>
<dbReference type="InterPro" id="IPR014729">
    <property type="entry name" value="Rossmann-like_a/b/a_fold"/>
</dbReference>
<evidence type="ECO:0000313" key="11">
    <source>
        <dbReference type="EMBL" id="KAG5386931.1"/>
    </source>
</evidence>
<reference evidence="11 12" key="1">
    <citation type="submission" date="2021-03" db="EMBL/GenBank/DDBJ databases">
        <authorList>
            <person name="King G.J."/>
            <person name="Bancroft I."/>
            <person name="Baten A."/>
            <person name="Bloomfield J."/>
            <person name="Borpatragohain P."/>
            <person name="He Z."/>
            <person name="Irish N."/>
            <person name="Irwin J."/>
            <person name="Liu K."/>
            <person name="Mauleon R.P."/>
            <person name="Moore J."/>
            <person name="Morris R."/>
            <person name="Ostergaard L."/>
            <person name="Wang B."/>
            <person name="Wells R."/>
        </authorList>
    </citation>
    <scope>NUCLEOTIDE SEQUENCE [LARGE SCALE GENOMIC DNA]</scope>
    <source>
        <strain evidence="11">R-o-18</strain>
        <tissue evidence="11">Leaf</tissue>
    </source>
</reference>
<dbReference type="InterPro" id="IPR004142">
    <property type="entry name" value="NDRG"/>
</dbReference>
<evidence type="ECO:0000256" key="5">
    <source>
        <dbReference type="ARBA" id="ARBA00022840"/>
    </source>
</evidence>
<feature type="region of interest" description="Disordered" evidence="10">
    <location>
        <begin position="628"/>
        <end position="655"/>
    </location>
</feature>
<dbReference type="PANTHER" id="PTHR46264">
    <property type="entry name" value="TYROSINE-TRNA LIGASE"/>
    <property type="match status" value="1"/>
</dbReference>